<dbReference type="Proteomes" id="UP000314294">
    <property type="component" value="Unassembled WGS sequence"/>
</dbReference>
<accession>A0A4Z2EU74</accession>
<protein>
    <submittedName>
        <fullName evidence="1">Uncharacterized protein</fullName>
    </submittedName>
</protein>
<proteinExistence type="predicted"/>
<name>A0A4Z2EU74_9TELE</name>
<keyword evidence="2" id="KW-1185">Reference proteome</keyword>
<gene>
    <name evidence="1" type="ORF">EYF80_057908</name>
</gene>
<organism evidence="1 2">
    <name type="scientific">Liparis tanakae</name>
    <name type="common">Tanaka's snailfish</name>
    <dbReference type="NCBI Taxonomy" id="230148"/>
    <lineage>
        <taxon>Eukaryota</taxon>
        <taxon>Metazoa</taxon>
        <taxon>Chordata</taxon>
        <taxon>Craniata</taxon>
        <taxon>Vertebrata</taxon>
        <taxon>Euteleostomi</taxon>
        <taxon>Actinopterygii</taxon>
        <taxon>Neopterygii</taxon>
        <taxon>Teleostei</taxon>
        <taxon>Neoteleostei</taxon>
        <taxon>Acanthomorphata</taxon>
        <taxon>Eupercaria</taxon>
        <taxon>Perciformes</taxon>
        <taxon>Cottioidei</taxon>
        <taxon>Cottales</taxon>
        <taxon>Liparidae</taxon>
        <taxon>Liparis</taxon>
    </lineage>
</organism>
<evidence type="ECO:0000313" key="2">
    <source>
        <dbReference type="Proteomes" id="UP000314294"/>
    </source>
</evidence>
<comment type="caution">
    <text evidence="1">The sequence shown here is derived from an EMBL/GenBank/DDBJ whole genome shotgun (WGS) entry which is preliminary data.</text>
</comment>
<sequence>MFQSNPLVLRARGDRLQVLCPVPAPARCSRCPREDFQEQRIGHEFGEHRHMTVPSHHRCDQLQSSSVTVPLQASRCSVRMQLTFQQQQQQHDDVPPTETCTARLHIHTP</sequence>
<evidence type="ECO:0000313" key="1">
    <source>
        <dbReference type="EMBL" id="TNN31934.1"/>
    </source>
</evidence>
<dbReference type="AlphaFoldDB" id="A0A4Z2EU74"/>
<dbReference type="EMBL" id="SRLO01003042">
    <property type="protein sequence ID" value="TNN31934.1"/>
    <property type="molecule type" value="Genomic_DNA"/>
</dbReference>
<reference evidence="1 2" key="1">
    <citation type="submission" date="2019-03" db="EMBL/GenBank/DDBJ databases">
        <title>First draft genome of Liparis tanakae, snailfish: a comprehensive survey of snailfish specific genes.</title>
        <authorList>
            <person name="Kim W."/>
            <person name="Song I."/>
            <person name="Jeong J.-H."/>
            <person name="Kim D."/>
            <person name="Kim S."/>
            <person name="Ryu S."/>
            <person name="Song J.Y."/>
            <person name="Lee S.K."/>
        </authorList>
    </citation>
    <scope>NUCLEOTIDE SEQUENCE [LARGE SCALE GENOMIC DNA]</scope>
    <source>
        <tissue evidence="1">Muscle</tissue>
    </source>
</reference>